<dbReference type="Gene3D" id="3.80.10.10">
    <property type="entry name" value="Ribonuclease Inhibitor"/>
    <property type="match status" value="1"/>
</dbReference>
<name>A0A4Y7SU55_COPMI</name>
<gene>
    <name evidence="1" type="ORF">FA13DRAFT_1167542</name>
</gene>
<proteinExistence type="predicted"/>
<reference evidence="1 2" key="1">
    <citation type="journal article" date="2019" name="Nat. Ecol. Evol.">
        <title>Megaphylogeny resolves global patterns of mushroom evolution.</title>
        <authorList>
            <person name="Varga T."/>
            <person name="Krizsan K."/>
            <person name="Foldi C."/>
            <person name="Dima B."/>
            <person name="Sanchez-Garcia M."/>
            <person name="Sanchez-Ramirez S."/>
            <person name="Szollosi G.J."/>
            <person name="Szarkandi J.G."/>
            <person name="Papp V."/>
            <person name="Albert L."/>
            <person name="Andreopoulos W."/>
            <person name="Angelini C."/>
            <person name="Antonin V."/>
            <person name="Barry K.W."/>
            <person name="Bougher N.L."/>
            <person name="Buchanan P."/>
            <person name="Buyck B."/>
            <person name="Bense V."/>
            <person name="Catcheside P."/>
            <person name="Chovatia M."/>
            <person name="Cooper J."/>
            <person name="Damon W."/>
            <person name="Desjardin D."/>
            <person name="Finy P."/>
            <person name="Geml J."/>
            <person name="Haridas S."/>
            <person name="Hughes K."/>
            <person name="Justo A."/>
            <person name="Karasinski D."/>
            <person name="Kautmanova I."/>
            <person name="Kiss B."/>
            <person name="Kocsube S."/>
            <person name="Kotiranta H."/>
            <person name="LaButti K.M."/>
            <person name="Lechner B.E."/>
            <person name="Liimatainen K."/>
            <person name="Lipzen A."/>
            <person name="Lukacs Z."/>
            <person name="Mihaltcheva S."/>
            <person name="Morgado L.N."/>
            <person name="Niskanen T."/>
            <person name="Noordeloos M.E."/>
            <person name="Ohm R.A."/>
            <person name="Ortiz-Santana B."/>
            <person name="Ovrebo C."/>
            <person name="Racz N."/>
            <person name="Riley R."/>
            <person name="Savchenko A."/>
            <person name="Shiryaev A."/>
            <person name="Soop K."/>
            <person name="Spirin V."/>
            <person name="Szebenyi C."/>
            <person name="Tomsovsky M."/>
            <person name="Tulloss R.E."/>
            <person name="Uehling J."/>
            <person name="Grigoriev I.V."/>
            <person name="Vagvolgyi C."/>
            <person name="Papp T."/>
            <person name="Martin F.M."/>
            <person name="Miettinen O."/>
            <person name="Hibbett D.S."/>
            <person name="Nagy L.G."/>
        </authorList>
    </citation>
    <scope>NUCLEOTIDE SEQUENCE [LARGE SCALE GENOMIC DNA]</scope>
    <source>
        <strain evidence="1 2">FP101781</strain>
    </source>
</reference>
<evidence type="ECO:0000313" key="2">
    <source>
        <dbReference type="Proteomes" id="UP000298030"/>
    </source>
</evidence>
<dbReference type="InterPro" id="IPR032675">
    <property type="entry name" value="LRR_dom_sf"/>
</dbReference>
<dbReference type="Proteomes" id="UP000298030">
    <property type="component" value="Unassembled WGS sequence"/>
</dbReference>
<evidence type="ECO:0000313" key="1">
    <source>
        <dbReference type="EMBL" id="TEB25390.1"/>
    </source>
</evidence>
<dbReference type="OrthoDB" id="3217549at2759"/>
<organism evidence="1 2">
    <name type="scientific">Coprinellus micaceus</name>
    <name type="common">Glistening ink-cap mushroom</name>
    <name type="synonym">Coprinus micaceus</name>
    <dbReference type="NCBI Taxonomy" id="71717"/>
    <lineage>
        <taxon>Eukaryota</taxon>
        <taxon>Fungi</taxon>
        <taxon>Dikarya</taxon>
        <taxon>Basidiomycota</taxon>
        <taxon>Agaricomycotina</taxon>
        <taxon>Agaricomycetes</taxon>
        <taxon>Agaricomycetidae</taxon>
        <taxon>Agaricales</taxon>
        <taxon>Agaricineae</taxon>
        <taxon>Psathyrellaceae</taxon>
        <taxon>Coprinellus</taxon>
    </lineage>
</organism>
<sequence length="525" mass="57770">MSLRVGWNFGSTAEDECQDAVMQEPPCWTATSAVLKAGRELSSWLLSNLSPPSSPLVSSFFCKDPFASRQSPNPSCLSQPAASHTPYPPPTPSLISFLPQELLEEIFREYLHGPTSTSPSPSNPLTGSFRRILAATGTKTTPFTLAHVCSSWRDIVMSNPLLWAKLCALRPEPQDIPVFEFWLSRSSPYPLDLTIVEGRGNQKADLNDTTCQILLSASAHSPRWKAISLQLGRDLEALFVTPSGPTSLQLPSLRGFRLDLVDWSTEGSQCMSRMLSKGPELQSAAWGSACQIPCFFSDTPWAGLHTIQIGHVNLSDLLQILHVATALHTLFIDYLQVDCSVPSPLTGTTYRIELPSLSSLTLLRYDSLVPLFDSLRVPSLSSLALKFGMGSSLAYDAGWRSLAGLVHHSSCRITSLTWSDDLHPEQQFLGKIDDTYASIFFHLHDLRIESPVGKKTVETFSPLGGQCHNLRALRTFELRDCTAEYDSVLAIIACSHLDWVDIKLRDEAGMCRHVGLPQRSASLVS</sequence>
<comment type="caution">
    <text evidence="1">The sequence shown here is derived from an EMBL/GenBank/DDBJ whole genome shotgun (WGS) entry which is preliminary data.</text>
</comment>
<dbReference type="STRING" id="71717.A0A4Y7SU55"/>
<accession>A0A4Y7SU55</accession>
<dbReference type="EMBL" id="QPFP01000057">
    <property type="protein sequence ID" value="TEB25390.1"/>
    <property type="molecule type" value="Genomic_DNA"/>
</dbReference>
<keyword evidence="2" id="KW-1185">Reference proteome</keyword>
<dbReference type="AlphaFoldDB" id="A0A4Y7SU55"/>
<protein>
    <submittedName>
        <fullName evidence="1">Uncharacterized protein</fullName>
    </submittedName>
</protein>
<dbReference type="SUPFAM" id="SSF52047">
    <property type="entry name" value="RNI-like"/>
    <property type="match status" value="1"/>
</dbReference>